<keyword evidence="6 7" id="KW-0472">Membrane</keyword>
<keyword evidence="4 7" id="KW-0812">Transmembrane</keyword>
<dbReference type="AlphaFoldDB" id="A0A1C5ADY5"/>
<keyword evidence="11" id="KW-1185">Reference proteome</keyword>
<sequence length="337" mass="35121">MSAAGDRASADAGTPGGAADPSTAPHPPTRADLTSPRPVDDHPPTRAAEAGTLRRTLTALRHDPPAVAGTVVLLALLVVGLAGQWLAPAGINDVDVDQMLRPPSGAHPFGTDELGRDVLSRVLVAARVSLQVGLVSVGIALAVGVTVGLLAGWYGGWADNLLMRGMDVLFAFPVLLLAVAIVAVLGPGLVTAMVAIGVVYTPIFARVTRASVLAVREQVFVRAAVSIGTSDLRILRRHVLPNIAAPLIVQTSLSLAFAILSEAALSFLGLGVQPPAPAWGRMLYDGRGFITDAWWLGFFPGAAIFVTVLAFNLVGDALRDVLDPRQLTVSEARRSTR</sequence>
<dbReference type="InterPro" id="IPR000515">
    <property type="entry name" value="MetI-like"/>
</dbReference>
<dbReference type="InterPro" id="IPR050366">
    <property type="entry name" value="BP-dependent_transpt_permease"/>
</dbReference>
<evidence type="ECO:0000256" key="8">
    <source>
        <dbReference type="SAM" id="MobiDB-lite"/>
    </source>
</evidence>
<dbReference type="InterPro" id="IPR025966">
    <property type="entry name" value="OppC_N"/>
</dbReference>
<evidence type="ECO:0000256" key="3">
    <source>
        <dbReference type="ARBA" id="ARBA00022475"/>
    </source>
</evidence>
<reference evidence="11" key="1">
    <citation type="submission" date="2016-06" db="EMBL/GenBank/DDBJ databases">
        <authorList>
            <person name="Varghese N."/>
            <person name="Submissions Spin"/>
        </authorList>
    </citation>
    <scope>NUCLEOTIDE SEQUENCE [LARGE SCALE GENOMIC DNA]</scope>
    <source>
        <strain evidence="11">DSM 44100</strain>
    </source>
</reference>
<dbReference type="Pfam" id="PF12911">
    <property type="entry name" value="OppC_N"/>
    <property type="match status" value="1"/>
</dbReference>
<dbReference type="GO" id="GO:0005886">
    <property type="term" value="C:plasma membrane"/>
    <property type="evidence" value="ECO:0007669"/>
    <property type="project" value="UniProtKB-SubCell"/>
</dbReference>
<evidence type="ECO:0000313" key="11">
    <source>
        <dbReference type="Proteomes" id="UP000198797"/>
    </source>
</evidence>
<feature type="transmembrane region" description="Helical" evidence="7">
    <location>
        <begin position="293"/>
        <end position="315"/>
    </location>
</feature>
<evidence type="ECO:0000256" key="5">
    <source>
        <dbReference type="ARBA" id="ARBA00022989"/>
    </source>
</evidence>
<evidence type="ECO:0000256" key="6">
    <source>
        <dbReference type="ARBA" id="ARBA00023136"/>
    </source>
</evidence>
<gene>
    <name evidence="10" type="ORF">GA0070216_11658</name>
</gene>
<evidence type="ECO:0000256" key="2">
    <source>
        <dbReference type="ARBA" id="ARBA00022448"/>
    </source>
</evidence>
<dbReference type="CDD" id="cd06261">
    <property type="entry name" value="TM_PBP2"/>
    <property type="match status" value="1"/>
</dbReference>
<accession>A0A1C5ADY5</accession>
<dbReference type="Pfam" id="PF00528">
    <property type="entry name" value="BPD_transp_1"/>
    <property type="match status" value="1"/>
</dbReference>
<evidence type="ECO:0000256" key="7">
    <source>
        <dbReference type="RuleBase" id="RU363032"/>
    </source>
</evidence>
<evidence type="ECO:0000256" key="4">
    <source>
        <dbReference type="ARBA" id="ARBA00022692"/>
    </source>
</evidence>
<dbReference type="Proteomes" id="UP000198797">
    <property type="component" value="Unassembled WGS sequence"/>
</dbReference>
<feature type="transmembrane region" description="Helical" evidence="7">
    <location>
        <begin position="247"/>
        <end position="273"/>
    </location>
</feature>
<feature type="compositionally biased region" description="Low complexity" evidence="8">
    <location>
        <begin position="1"/>
        <end position="23"/>
    </location>
</feature>
<keyword evidence="5 7" id="KW-1133">Transmembrane helix</keyword>
<keyword evidence="3" id="KW-1003">Cell membrane</keyword>
<dbReference type="PANTHER" id="PTHR43386">
    <property type="entry name" value="OLIGOPEPTIDE TRANSPORT SYSTEM PERMEASE PROTEIN APPC"/>
    <property type="match status" value="1"/>
</dbReference>
<proteinExistence type="inferred from homology"/>
<dbReference type="GO" id="GO:0055085">
    <property type="term" value="P:transmembrane transport"/>
    <property type="evidence" value="ECO:0007669"/>
    <property type="project" value="InterPro"/>
</dbReference>
<comment type="similarity">
    <text evidence="7">Belongs to the binding-protein-dependent transport system permease family.</text>
</comment>
<feature type="transmembrane region" description="Helical" evidence="7">
    <location>
        <begin position="65"/>
        <end position="87"/>
    </location>
</feature>
<dbReference type="PROSITE" id="PS50928">
    <property type="entry name" value="ABC_TM1"/>
    <property type="match status" value="1"/>
</dbReference>
<dbReference type="RefSeq" id="WP_245722716.1">
    <property type="nucleotide sequence ID" value="NZ_FMCU01000016.1"/>
</dbReference>
<keyword evidence="2 7" id="KW-0813">Transport</keyword>
<comment type="subcellular location">
    <subcellularLocation>
        <location evidence="1 7">Cell membrane</location>
        <topology evidence="1 7">Multi-pass membrane protein</topology>
    </subcellularLocation>
</comment>
<dbReference type="PANTHER" id="PTHR43386:SF1">
    <property type="entry name" value="D,D-DIPEPTIDE TRANSPORT SYSTEM PERMEASE PROTEIN DDPC-RELATED"/>
    <property type="match status" value="1"/>
</dbReference>
<protein>
    <submittedName>
        <fullName evidence="10">Peptide/nickel transport system permease protein</fullName>
    </submittedName>
</protein>
<organism evidence="10 11">
    <name type="scientific">Micromonospora matsumotoense</name>
    <dbReference type="NCBI Taxonomy" id="121616"/>
    <lineage>
        <taxon>Bacteria</taxon>
        <taxon>Bacillati</taxon>
        <taxon>Actinomycetota</taxon>
        <taxon>Actinomycetes</taxon>
        <taxon>Micromonosporales</taxon>
        <taxon>Micromonosporaceae</taxon>
        <taxon>Micromonospora</taxon>
    </lineage>
</organism>
<evidence type="ECO:0000256" key="1">
    <source>
        <dbReference type="ARBA" id="ARBA00004651"/>
    </source>
</evidence>
<feature type="transmembrane region" description="Helical" evidence="7">
    <location>
        <begin position="168"/>
        <end position="199"/>
    </location>
</feature>
<feature type="domain" description="ABC transmembrane type-1" evidence="9">
    <location>
        <begin position="126"/>
        <end position="315"/>
    </location>
</feature>
<dbReference type="Gene3D" id="1.10.3720.10">
    <property type="entry name" value="MetI-like"/>
    <property type="match status" value="1"/>
</dbReference>
<feature type="region of interest" description="Disordered" evidence="8">
    <location>
        <begin position="1"/>
        <end position="46"/>
    </location>
</feature>
<feature type="transmembrane region" description="Helical" evidence="7">
    <location>
        <begin position="132"/>
        <end position="156"/>
    </location>
</feature>
<dbReference type="EMBL" id="FMCU01000016">
    <property type="protein sequence ID" value="SCF43423.1"/>
    <property type="molecule type" value="Genomic_DNA"/>
</dbReference>
<dbReference type="SUPFAM" id="SSF161098">
    <property type="entry name" value="MetI-like"/>
    <property type="match status" value="1"/>
</dbReference>
<evidence type="ECO:0000313" key="10">
    <source>
        <dbReference type="EMBL" id="SCF43423.1"/>
    </source>
</evidence>
<evidence type="ECO:0000259" key="9">
    <source>
        <dbReference type="PROSITE" id="PS50928"/>
    </source>
</evidence>
<name>A0A1C5ADY5_9ACTN</name>
<dbReference type="InterPro" id="IPR035906">
    <property type="entry name" value="MetI-like_sf"/>
</dbReference>
<dbReference type="STRING" id="121616.GA0070216_11658"/>